<evidence type="ECO:0000313" key="3">
    <source>
        <dbReference type="EMBL" id="SBT48660.1"/>
    </source>
</evidence>
<keyword evidence="5" id="KW-1185">Reference proteome</keyword>
<dbReference type="EMBL" id="FLRD01000149">
    <property type="protein sequence ID" value="SBT48118.1"/>
    <property type="molecule type" value="Genomic_DNA"/>
</dbReference>
<gene>
    <name evidence="2" type="ORF">POVWA1_057050</name>
    <name evidence="3" type="ORF">POVWA2_056440</name>
</gene>
<evidence type="ECO:0000313" key="2">
    <source>
        <dbReference type="EMBL" id="SBT48118.1"/>
    </source>
</evidence>
<evidence type="ECO:0000313" key="5">
    <source>
        <dbReference type="Proteomes" id="UP000078555"/>
    </source>
</evidence>
<feature type="compositionally biased region" description="Basic and acidic residues" evidence="1">
    <location>
        <begin position="124"/>
        <end position="142"/>
    </location>
</feature>
<accession>A0A1A8ZXP1</accession>
<dbReference type="Proteomes" id="UP000078550">
    <property type="component" value="Unassembled WGS sequence"/>
</dbReference>
<sequence length="571" mass="65776">MIVEMYRIRRVYFSNDVNLGNLLRKKAILFENVKREYCKKEIIVNYFYMKGLKLEKNDIHIMTNILCRPTGRIMVLIEDKKKKNFSFDFDVSHKGMIETHEKESKIKNYFMDENNIEYNEIDDDKSPVSNDDKSPVSNDDKSPVSNDDTVAISEKREKDISPFMKKKRFIQMNIYDDTPKNEEIGGNSTANINLKRIFTDCKIHLCDNYEIEKFVEECERFIRFTEDIKRISKFENLDKIITIINIPSCYGRKELAKTILDCSNIRIDLKNIIFRFKKNGIQSDCAYVLCNTISEANILINKMQEYPIAKKYHLKEFYGTSFLYASKNNLFLSCEKLDYLTIFSKYKIFTCGWHKDISTREFESFLITLKIFPKKIVKINYTWGNTTVDKVAGKAVGKAVGNAVGKAVENAMENAMEKVEGIAAGKAVENAMENAVENAAEADKAASFDGDQLAQSAVEPNHVTINIDEVCAAADDHGSISANGLSEFNTSSFILFFENMRMTKKVFTKLERLKKKWKMAAASNFYAYPKVVKTGVEHYDTYWLVWARNGAPLAPFLLPPPFTKKMRKHES</sequence>
<organism evidence="3 4">
    <name type="scientific">Plasmodium ovale wallikeri</name>
    <dbReference type="NCBI Taxonomy" id="864142"/>
    <lineage>
        <taxon>Eukaryota</taxon>
        <taxon>Sar</taxon>
        <taxon>Alveolata</taxon>
        <taxon>Apicomplexa</taxon>
        <taxon>Aconoidasida</taxon>
        <taxon>Haemosporida</taxon>
        <taxon>Plasmodiidae</taxon>
        <taxon>Plasmodium</taxon>
        <taxon>Plasmodium (Plasmodium)</taxon>
    </lineage>
</organism>
<name>A0A1A8ZXP1_PLAOA</name>
<dbReference type="AlphaFoldDB" id="A0A1A8ZXP1"/>
<feature type="region of interest" description="Disordered" evidence="1">
    <location>
        <begin position="120"/>
        <end position="151"/>
    </location>
</feature>
<dbReference type="EMBL" id="FLRE01000192">
    <property type="protein sequence ID" value="SBT48660.1"/>
    <property type="molecule type" value="Genomic_DNA"/>
</dbReference>
<evidence type="ECO:0000256" key="1">
    <source>
        <dbReference type="SAM" id="MobiDB-lite"/>
    </source>
</evidence>
<dbReference type="Proteomes" id="UP000078555">
    <property type="component" value="Unassembled WGS sequence"/>
</dbReference>
<reference evidence="3" key="2">
    <citation type="submission" date="2016-05" db="EMBL/GenBank/DDBJ databases">
        <authorList>
            <person name="Lavstsen T."/>
            <person name="Jespersen J.S."/>
        </authorList>
    </citation>
    <scope>NUCLEOTIDE SEQUENCE [LARGE SCALE GENOMIC DNA]</scope>
</reference>
<reference evidence="4 5" key="1">
    <citation type="submission" date="2016-05" db="EMBL/GenBank/DDBJ databases">
        <authorList>
            <person name="Naeem Raeece"/>
        </authorList>
    </citation>
    <scope>NUCLEOTIDE SEQUENCE [LARGE SCALE GENOMIC DNA]</scope>
</reference>
<protein>
    <submittedName>
        <fullName evidence="3">Uncharacterized protein</fullName>
    </submittedName>
</protein>
<proteinExistence type="predicted"/>
<evidence type="ECO:0000313" key="4">
    <source>
        <dbReference type="Proteomes" id="UP000078550"/>
    </source>
</evidence>